<reference evidence="2" key="1">
    <citation type="submission" date="2022-03" db="EMBL/GenBank/DDBJ databases">
        <authorList>
            <person name="Alioto T."/>
            <person name="Alioto T."/>
            <person name="Gomez Garrido J."/>
        </authorList>
    </citation>
    <scope>NUCLEOTIDE SEQUENCE</scope>
</reference>
<keyword evidence="3" id="KW-1185">Reference proteome</keyword>
<evidence type="ECO:0000313" key="3">
    <source>
        <dbReference type="Proteomes" id="UP001295444"/>
    </source>
</evidence>
<dbReference type="EMBL" id="OW240912">
    <property type="protein sequence ID" value="CAH2224721.1"/>
    <property type="molecule type" value="Genomic_DNA"/>
</dbReference>
<organism evidence="2 3">
    <name type="scientific">Pelobates cultripes</name>
    <name type="common">Western spadefoot toad</name>
    <dbReference type="NCBI Taxonomy" id="61616"/>
    <lineage>
        <taxon>Eukaryota</taxon>
        <taxon>Metazoa</taxon>
        <taxon>Chordata</taxon>
        <taxon>Craniata</taxon>
        <taxon>Vertebrata</taxon>
        <taxon>Euteleostomi</taxon>
        <taxon>Amphibia</taxon>
        <taxon>Batrachia</taxon>
        <taxon>Anura</taxon>
        <taxon>Pelobatoidea</taxon>
        <taxon>Pelobatidae</taxon>
        <taxon>Pelobates</taxon>
    </lineage>
</organism>
<sequence length="111" mass="11967">MAVCWSQITVDKAVQKVTVEDRVDSNSYDEEDDYGTSKGNSCTSRPITRPHDTPGSSSSGVDAGVHISIGIPETVMEILLQSYPGFTKLDMLLSVGVTPRSGLEKFCVITL</sequence>
<proteinExistence type="predicted"/>
<evidence type="ECO:0000313" key="2">
    <source>
        <dbReference type="EMBL" id="CAH2224721.1"/>
    </source>
</evidence>
<gene>
    <name evidence="2" type="ORF">PECUL_23A041651</name>
</gene>
<name>A0AAD1R6L4_PELCU</name>
<feature type="compositionally biased region" description="Polar residues" evidence="1">
    <location>
        <begin position="37"/>
        <end position="46"/>
    </location>
</feature>
<dbReference type="Proteomes" id="UP001295444">
    <property type="component" value="Chromosome 01"/>
</dbReference>
<dbReference type="AlphaFoldDB" id="A0AAD1R6L4"/>
<feature type="region of interest" description="Disordered" evidence="1">
    <location>
        <begin position="21"/>
        <end position="63"/>
    </location>
</feature>
<evidence type="ECO:0000256" key="1">
    <source>
        <dbReference type="SAM" id="MobiDB-lite"/>
    </source>
</evidence>
<protein>
    <submittedName>
        <fullName evidence="2">Uncharacterized protein</fullName>
    </submittedName>
</protein>
<accession>A0AAD1R6L4</accession>